<organism evidence="2 3">
    <name type="scientific">Piliocolobus tephrosceles</name>
    <name type="common">Ugandan red Colobus</name>
    <dbReference type="NCBI Taxonomy" id="591936"/>
    <lineage>
        <taxon>Eukaryota</taxon>
        <taxon>Metazoa</taxon>
        <taxon>Chordata</taxon>
        <taxon>Craniata</taxon>
        <taxon>Vertebrata</taxon>
        <taxon>Euteleostomi</taxon>
        <taxon>Mammalia</taxon>
        <taxon>Eutheria</taxon>
        <taxon>Euarchontoglires</taxon>
        <taxon>Primates</taxon>
        <taxon>Haplorrhini</taxon>
        <taxon>Catarrhini</taxon>
        <taxon>Cercopithecidae</taxon>
        <taxon>Colobinae</taxon>
        <taxon>Piliocolobus</taxon>
    </lineage>
</organism>
<feature type="region of interest" description="Disordered" evidence="1">
    <location>
        <begin position="94"/>
        <end position="128"/>
    </location>
</feature>
<gene>
    <name evidence="2" type="primary">NDRG2</name>
</gene>
<proteinExistence type="predicted"/>
<dbReference type="Ensembl" id="ENSPTET00000033889.1">
    <property type="protein sequence ID" value="ENSPTEP00000023739.1"/>
    <property type="gene ID" value="ENSPTEG00000024374.1"/>
</dbReference>
<dbReference type="Proteomes" id="UP000694416">
    <property type="component" value="Unplaced"/>
</dbReference>
<feature type="region of interest" description="Disordered" evidence="1">
    <location>
        <begin position="1"/>
        <end position="64"/>
    </location>
</feature>
<reference evidence="2" key="2">
    <citation type="submission" date="2025-09" db="UniProtKB">
        <authorList>
            <consortium name="Ensembl"/>
        </authorList>
    </citation>
    <scope>IDENTIFICATION</scope>
</reference>
<reference evidence="2" key="1">
    <citation type="submission" date="2025-08" db="UniProtKB">
        <authorList>
            <consortium name="Ensembl"/>
        </authorList>
    </citation>
    <scope>IDENTIFICATION</scope>
</reference>
<evidence type="ECO:0000313" key="3">
    <source>
        <dbReference type="Proteomes" id="UP000694416"/>
    </source>
</evidence>
<evidence type="ECO:0000313" key="2">
    <source>
        <dbReference type="Ensembl" id="ENSPTEP00000023739.1"/>
    </source>
</evidence>
<dbReference type="AlphaFoldDB" id="A0A8C9HVK2"/>
<protein>
    <submittedName>
        <fullName evidence="2">NDRG family member 2</fullName>
    </submittedName>
</protein>
<feature type="compositionally biased region" description="Low complexity" evidence="1">
    <location>
        <begin position="101"/>
        <end position="114"/>
    </location>
</feature>
<evidence type="ECO:0000256" key="1">
    <source>
        <dbReference type="SAM" id="MobiDB-lite"/>
    </source>
</evidence>
<accession>A0A8C9HVK2</accession>
<keyword evidence="3" id="KW-1185">Reference proteome</keyword>
<sequence length="237" mass="24798">MDGGGAEGSRGIPRSAEGSPHSPHRPSAGGGGNVMVSSSGAWKRLAARPASPAPGSQHNPSLSGSLGGVKGGACLLGVWGGSAGSLAPVGGLGRAGGGSAGSPSRGGPESKASEGGSGSGGSRPSWRSCRRCRSQRRSHCCQDRRLRRPRLTLWRHRMALSLSLSMAPPNPHAQRSLPTTMWDSTINLASSHCFNSGTCRKSFRTSCGFMWMPLEWKREPLCSLWDISTHLWTSLQT</sequence>
<name>A0A8C9HVK2_9PRIM</name>